<protein>
    <submittedName>
        <fullName evidence="1">Uncharacterized protein</fullName>
    </submittedName>
</protein>
<evidence type="ECO:0000313" key="2">
    <source>
        <dbReference type="Proteomes" id="UP000662185"/>
    </source>
</evidence>
<evidence type="ECO:0000313" key="1">
    <source>
        <dbReference type="EMBL" id="MBD2293092.1"/>
    </source>
</evidence>
<dbReference type="EMBL" id="JACJQU010000002">
    <property type="protein sequence ID" value="MBD2293092.1"/>
    <property type="molecule type" value="Genomic_DNA"/>
</dbReference>
<proteinExistence type="predicted"/>
<keyword evidence="2" id="KW-1185">Reference proteome</keyword>
<comment type="caution">
    <text evidence="1">The sequence shown here is derived from an EMBL/GenBank/DDBJ whole genome shotgun (WGS) entry which is preliminary data.</text>
</comment>
<gene>
    <name evidence="1" type="ORF">H6G06_06230</name>
</gene>
<dbReference type="RefSeq" id="WP_190558108.1">
    <property type="nucleotide sequence ID" value="NZ_JACJQU010000002.1"/>
</dbReference>
<dbReference type="AlphaFoldDB" id="A0A926ZYU8"/>
<organism evidence="1 2">
    <name type="scientific">Anabaena sphaerica FACHB-251</name>
    <dbReference type="NCBI Taxonomy" id="2692883"/>
    <lineage>
        <taxon>Bacteria</taxon>
        <taxon>Bacillati</taxon>
        <taxon>Cyanobacteriota</taxon>
        <taxon>Cyanophyceae</taxon>
        <taxon>Nostocales</taxon>
        <taxon>Nostocaceae</taxon>
        <taxon>Anabaena</taxon>
    </lineage>
</organism>
<name>A0A926ZYU8_9NOST</name>
<accession>A0A926ZYU8</accession>
<reference evidence="2" key="1">
    <citation type="journal article" date="2020" name="ISME J.">
        <title>Comparative genomics reveals insights into cyanobacterial evolution and habitat adaptation.</title>
        <authorList>
            <person name="Chen M.Y."/>
            <person name="Teng W.K."/>
            <person name="Zhao L."/>
            <person name="Hu C.X."/>
            <person name="Zhou Y.K."/>
            <person name="Han B.P."/>
            <person name="Song L.R."/>
            <person name="Shu W.S."/>
        </authorList>
    </citation>
    <scope>NUCLEOTIDE SEQUENCE [LARGE SCALE GENOMIC DNA]</scope>
    <source>
        <strain evidence="2">FACHB-251</strain>
    </source>
</reference>
<dbReference type="Proteomes" id="UP000662185">
    <property type="component" value="Unassembled WGS sequence"/>
</dbReference>
<sequence length="81" mass="9334">MRGNDVVLKPVFQVILRNNWGEFEGKVNIAPIESGNLQVHWYKGNVLLDKSKRSLEGVLDYNAVVHLKKTKLNITDWRQVC</sequence>